<dbReference type="SMART" id="SM00356">
    <property type="entry name" value="ZnF_C3H1"/>
    <property type="match status" value="2"/>
</dbReference>
<dbReference type="AlphaFoldDB" id="A0A4S2LNK5"/>
<dbReference type="Pfam" id="PF18044">
    <property type="entry name" value="zf-CCCH_4"/>
    <property type="match status" value="1"/>
</dbReference>
<feature type="zinc finger region" description="C3H1-type" evidence="5">
    <location>
        <begin position="301"/>
        <end position="329"/>
    </location>
</feature>
<sequence>MSDRWRSSDQDNSPQSPNIFKLLPKDLFHSPVSPRGKRLLDDWPDFPQSSAQLKSTGPAIEVNGSHGLHLTTRAGVPLVIQDPYTAEQLLLLPIRGSLIASLRQWSRLPEDVDVLARLILFRNMMSNAYEEFINVFGCLPGLQLSGKPYYLDYVLASVEDMDEREQLTQIMRQAQDIVAMNLDVDLKDQGISEIFTDNYHKVEKPVHSTYAEVDSHVLKPAPFCLRPSTDEGKVKWPRLLKPTNTQSRNKTVKIEDAVYNIRYKTQPCRHFDMNGGLCPAGDKCHFAHGPEELRNPQSHPKFRTKLCRNFAESGVCSFGDNCFFLHAASSPEWKTPVQKEIEPLRLSCNDDVPCMLEQCASDTLETLTNQSTEREPCRDITNSLLSQ</sequence>
<dbReference type="Gene3D" id="4.10.1000.10">
    <property type="entry name" value="Zinc finger, CCCH-type"/>
    <property type="match status" value="2"/>
</dbReference>
<feature type="domain" description="C3H1-type" evidence="7">
    <location>
        <begin position="262"/>
        <end position="291"/>
    </location>
</feature>
<dbReference type="GO" id="GO:0051252">
    <property type="term" value="P:regulation of RNA metabolic process"/>
    <property type="evidence" value="ECO:0007669"/>
    <property type="project" value="UniProtKB-ARBA"/>
</dbReference>
<protein>
    <recommendedName>
        <fullName evidence="7">C3H1-type domain-containing protein</fullName>
    </recommendedName>
</protein>
<evidence type="ECO:0000259" key="7">
    <source>
        <dbReference type="PROSITE" id="PS50103"/>
    </source>
</evidence>
<dbReference type="Proteomes" id="UP000308267">
    <property type="component" value="Unassembled WGS sequence"/>
</dbReference>
<gene>
    <name evidence="8" type="ORF">CRM22_005959</name>
</gene>
<organism evidence="8 9">
    <name type="scientific">Opisthorchis felineus</name>
    <dbReference type="NCBI Taxonomy" id="147828"/>
    <lineage>
        <taxon>Eukaryota</taxon>
        <taxon>Metazoa</taxon>
        <taxon>Spiralia</taxon>
        <taxon>Lophotrochozoa</taxon>
        <taxon>Platyhelminthes</taxon>
        <taxon>Trematoda</taxon>
        <taxon>Digenea</taxon>
        <taxon>Opisthorchiida</taxon>
        <taxon>Opisthorchiata</taxon>
        <taxon>Opisthorchiidae</taxon>
        <taxon>Opisthorchis</taxon>
    </lineage>
</organism>
<keyword evidence="3 5" id="KW-0863">Zinc-finger</keyword>
<keyword evidence="9" id="KW-1185">Reference proteome</keyword>
<dbReference type="GO" id="GO:0003729">
    <property type="term" value="F:mRNA binding"/>
    <property type="evidence" value="ECO:0007669"/>
    <property type="project" value="InterPro"/>
</dbReference>
<dbReference type="Pfam" id="PF00642">
    <property type="entry name" value="zf-CCCH"/>
    <property type="match status" value="1"/>
</dbReference>
<dbReference type="GO" id="GO:0008270">
    <property type="term" value="F:zinc ion binding"/>
    <property type="evidence" value="ECO:0007669"/>
    <property type="project" value="UniProtKB-KW"/>
</dbReference>
<feature type="domain" description="C3H1-type" evidence="7">
    <location>
        <begin position="301"/>
        <end position="329"/>
    </location>
</feature>
<dbReference type="EMBL" id="SJOL01006493">
    <property type="protein sequence ID" value="TGZ65270.1"/>
    <property type="molecule type" value="Genomic_DNA"/>
</dbReference>
<evidence type="ECO:0000256" key="1">
    <source>
        <dbReference type="ARBA" id="ARBA00022723"/>
    </source>
</evidence>
<keyword evidence="2" id="KW-0677">Repeat</keyword>
<dbReference type="InterPro" id="IPR036855">
    <property type="entry name" value="Znf_CCCH_sf"/>
</dbReference>
<dbReference type="InterPro" id="IPR045877">
    <property type="entry name" value="ZFP36-like"/>
</dbReference>
<dbReference type="OrthoDB" id="410307at2759"/>
<keyword evidence="4 5" id="KW-0862">Zinc</keyword>
<dbReference type="STRING" id="147828.A0A4S2LNK5"/>
<accession>A0A4S2LNK5</accession>
<dbReference type="PANTHER" id="PTHR12547">
    <property type="entry name" value="CCCH ZINC FINGER/TIS11-RELATED"/>
    <property type="match status" value="1"/>
</dbReference>
<dbReference type="GO" id="GO:0010468">
    <property type="term" value="P:regulation of gene expression"/>
    <property type="evidence" value="ECO:0007669"/>
    <property type="project" value="UniProtKB-ARBA"/>
</dbReference>
<evidence type="ECO:0000256" key="4">
    <source>
        <dbReference type="ARBA" id="ARBA00022833"/>
    </source>
</evidence>
<comment type="caution">
    <text evidence="8">The sequence shown here is derived from an EMBL/GenBank/DDBJ whole genome shotgun (WGS) entry which is preliminary data.</text>
</comment>
<feature type="zinc finger region" description="C3H1-type" evidence="5">
    <location>
        <begin position="262"/>
        <end position="291"/>
    </location>
</feature>
<feature type="region of interest" description="Disordered" evidence="6">
    <location>
        <begin position="1"/>
        <end position="20"/>
    </location>
</feature>
<evidence type="ECO:0000313" key="9">
    <source>
        <dbReference type="Proteomes" id="UP000308267"/>
    </source>
</evidence>
<evidence type="ECO:0000256" key="6">
    <source>
        <dbReference type="SAM" id="MobiDB-lite"/>
    </source>
</evidence>
<proteinExistence type="predicted"/>
<name>A0A4S2LNK5_OPIFE</name>
<dbReference type="InterPro" id="IPR041367">
    <property type="entry name" value="Znf-CCCH_4"/>
</dbReference>
<dbReference type="SUPFAM" id="SSF90229">
    <property type="entry name" value="CCCH zinc finger"/>
    <property type="match status" value="2"/>
</dbReference>
<evidence type="ECO:0000313" key="8">
    <source>
        <dbReference type="EMBL" id="TGZ65270.1"/>
    </source>
</evidence>
<dbReference type="PANTHER" id="PTHR12547:SF18">
    <property type="entry name" value="PROTEIN TIS11"/>
    <property type="match status" value="1"/>
</dbReference>
<evidence type="ECO:0000256" key="5">
    <source>
        <dbReference type="PROSITE-ProRule" id="PRU00723"/>
    </source>
</evidence>
<dbReference type="FunFam" id="4.10.1000.10:FF:000003">
    <property type="entry name" value="Zinc finger CCCH domain-containing protein"/>
    <property type="match status" value="1"/>
</dbReference>
<evidence type="ECO:0000256" key="2">
    <source>
        <dbReference type="ARBA" id="ARBA00022737"/>
    </source>
</evidence>
<keyword evidence="1 5" id="KW-0479">Metal-binding</keyword>
<evidence type="ECO:0000256" key="3">
    <source>
        <dbReference type="ARBA" id="ARBA00022771"/>
    </source>
</evidence>
<dbReference type="InterPro" id="IPR000571">
    <property type="entry name" value="Znf_CCCH"/>
</dbReference>
<dbReference type="PROSITE" id="PS50103">
    <property type="entry name" value="ZF_C3H1"/>
    <property type="match status" value="2"/>
</dbReference>
<reference evidence="8 9" key="1">
    <citation type="journal article" date="2019" name="BMC Genomics">
        <title>New insights from Opisthorchis felineus genome: update on genomics of the epidemiologically important liver flukes.</title>
        <authorList>
            <person name="Ershov N.I."/>
            <person name="Mordvinov V.A."/>
            <person name="Prokhortchouk E.B."/>
            <person name="Pakharukova M.Y."/>
            <person name="Gunbin K.V."/>
            <person name="Ustyantsev K."/>
            <person name="Genaev M.A."/>
            <person name="Blinov A.G."/>
            <person name="Mazur A."/>
            <person name="Boulygina E."/>
            <person name="Tsygankova S."/>
            <person name="Khrameeva E."/>
            <person name="Chekanov N."/>
            <person name="Fan G."/>
            <person name="Xiao A."/>
            <person name="Zhang H."/>
            <person name="Xu X."/>
            <person name="Yang H."/>
            <person name="Solovyev V."/>
            <person name="Lee S.M."/>
            <person name="Liu X."/>
            <person name="Afonnikov D.A."/>
            <person name="Skryabin K.G."/>
        </authorList>
    </citation>
    <scope>NUCLEOTIDE SEQUENCE [LARGE SCALE GENOMIC DNA]</scope>
    <source>
        <strain evidence="8">AK-0245</strain>
        <tissue evidence="8">Whole organism</tissue>
    </source>
</reference>